<accession>A0A0F9SNF8</accession>
<dbReference type="AlphaFoldDB" id="A0A0F9SNF8"/>
<comment type="caution">
    <text evidence="1">The sequence shown here is derived from an EMBL/GenBank/DDBJ whole genome shotgun (WGS) entry which is preliminary data.</text>
</comment>
<gene>
    <name evidence="1" type="ORF">LCGC14_0830580</name>
</gene>
<protein>
    <submittedName>
        <fullName evidence="1">Uncharacterized protein</fullName>
    </submittedName>
</protein>
<sequence>MRPRLIPNAVNHRNYKRSSSREKKINEYITLKMENGRTHIYVNGRRFIQCIRLILNIQKIDVDLYEEVDSIDEAAKLYEKHVFQNRIVRGPMAAHMPNQVCDITPEQEFWGHCSNIQTWVEHDYDTRILMSNISFPLLRVLSEAGDPLAKKVFKEEIALRLESGYPSVVQYLINQGYIKQFTPSEFKTILESTNLIKNLSSESGMLRRFLLSCISAFPKSIGDILLELLKLPEGKTNLISSLSLKPGISRTRFYFGFNPRFLSIIKKAFEDLLLQVDENMHDDIIDCMKAIENNIGSMDRNFPNISGRSRLDFIRRRILLENPNGADLDEKLQLMEKFFGQNQRLQSKCRYCGKMIQKGQDTCDWCGHKKDDDEGGFFPYPFIFKPPGGGGGLNRNLIAIPIKVKLQN</sequence>
<dbReference type="EMBL" id="LAZR01002380">
    <property type="protein sequence ID" value="KKN30793.1"/>
    <property type="molecule type" value="Genomic_DNA"/>
</dbReference>
<organism evidence="1">
    <name type="scientific">marine sediment metagenome</name>
    <dbReference type="NCBI Taxonomy" id="412755"/>
    <lineage>
        <taxon>unclassified sequences</taxon>
        <taxon>metagenomes</taxon>
        <taxon>ecological metagenomes</taxon>
    </lineage>
</organism>
<proteinExistence type="predicted"/>
<evidence type="ECO:0000313" key="1">
    <source>
        <dbReference type="EMBL" id="KKN30793.1"/>
    </source>
</evidence>
<reference evidence="1" key="1">
    <citation type="journal article" date="2015" name="Nature">
        <title>Complex archaea that bridge the gap between prokaryotes and eukaryotes.</title>
        <authorList>
            <person name="Spang A."/>
            <person name="Saw J.H."/>
            <person name="Jorgensen S.L."/>
            <person name="Zaremba-Niedzwiedzka K."/>
            <person name="Martijn J."/>
            <person name="Lind A.E."/>
            <person name="van Eijk R."/>
            <person name="Schleper C."/>
            <person name="Guy L."/>
            <person name="Ettema T.J."/>
        </authorList>
    </citation>
    <scope>NUCLEOTIDE SEQUENCE</scope>
</reference>
<name>A0A0F9SNF8_9ZZZZ</name>